<evidence type="ECO:0000313" key="2">
    <source>
        <dbReference type="EMBL" id="KAF7144684.1"/>
    </source>
</evidence>
<reference evidence="2" key="1">
    <citation type="submission" date="2019-11" db="EMBL/GenBank/DDBJ databases">
        <authorList>
            <person name="Liu Y."/>
            <person name="Hou J."/>
            <person name="Li T.-Q."/>
            <person name="Guan C.-H."/>
            <person name="Wu X."/>
            <person name="Wu H.-Z."/>
            <person name="Ling F."/>
            <person name="Zhang R."/>
            <person name="Shi X.-G."/>
            <person name="Ren J.-P."/>
            <person name="Chen E.-F."/>
            <person name="Sun J.-M."/>
        </authorList>
    </citation>
    <scope>NUCLEOTIDE SEQUENCE</scope>
    <source>
        <strain evidence="2">Adult_tree_wgs_1</strain>
        <tissue evidence="2">Leaves</tissue>
    </source>
</reference>
<name>A0A834LM51_RHOSS</name>
<feature type="transmembrane region" description="Helical" evidence="1">
    <location>
        <begin position="82"/>
        <end position="105"/>
    </location>
</feature>
<dbReference type="Proteomes" id="UP000626092">
    <property type="component" value="Unassembled WGS sequence"/>
</dbReference>
<proteinExistence type="predicted"/>
<dbReference type="AlphaFoldDB" id="A0A834LM51"/>
<feature type="transmembrane region" description="Helical" evidence="1">
    <location>
        <begin position="48"/>
        <end position="70"/>
    </location>
</feature>
<gene>
    <name evidence="2" type="ORF">RHSIM_Rhsim04G0071100</name>
</gene>
<dbReference type="EMBL" id="WJXA01000004">
    <property type="protein sequence ID" value="KAF7144684.1"/>
    <property type="molecule type" value="Genomic_DNA"/>
</dbReference>
<keyword evidence="3" id="KW-1185">Reference proteome</keyword>
<evidence type="ECO:0000313" key="3">
    <source>
        <dbReference type="Proteomes" id="UP000626092"/>
    </source>
</evidence>
<comment type="caution">
    <text evidence="2">The sequence shown here is derived from an EMBL/GenBank/DDBJ whole genome shotgun (WGS) entry which is preliminary data.</text>
</comment>
<organism evidence="2 3">
    <name type="scientific">Rhododendron simsii</name>
    <name type="common">Sims's rhododendron</name>
    <dbReference type="NCBI Taxonomy" id="118357"/>
    <lineage>
        <taxon>Eukaryota</taxon>
        <taxon>Viridiplantae</taxon>
        <taxon>Streptophyta</taxon>
        <taxon>Embryophyta</taxon>
        <taxon>Tracheophyta</taxon>
        <taxon>Spermatophyta</taxon>
        <taxon>Magnoliopsida</taxon>
        <taxon>eudicotyledons</taxon>
        <taxon>Gunneridae</taxon>
        <taxon>Pentapetalae</taxon>
        <taxon>asterids</taxon>
        <taxon>Ericales</taxon>
        <taxon>Ericaceae</taxon>
        <taxon>Ericoideae</taxon>
        <taxon>Rhodoreae</taxon>
        <taxon>Rhododendron</taxon>
    </lineage>
</organism>
<keyword evidence="1" id="KW-0472">Membrane</keyword>
<dbReference type="OrthoDB" id="1921758at2759"/>
<accession>A0A834LM51</accession>
<sequence>MKNGRIRFKRLQAIRVLVGVTFCFCCIDSLSSWRCHLGFGVITHLINLSIFNFSLLSLSLSLSSSFVLMVSRFQKISFIFQTVLSCLCPCCCCCVGLANMAVGLMKLPFKIITWFTDQIPC</sequence>
<keyword evidence="1" id="KW-0812">Transmembrane</keyword>
<keyword evidence="1" id="KW-1133">Transmembrane helix</keyword>
<protein>
    <submittedName>
        <fullName evidence="2">Uncharacterized protein</fullName>
    </submittedName>
</protein>
<evidence type="ECO:0000256" key="1">
    <source>
        <dbReference type="SAM" id="Phobius"/>
    </source>
</evidence>